<comment type="caution">
    <text evidence="1">The sequence shown here is derived from an EMBL/GenBank/DDBJ whole genome shotgun (WGS) entry which is preliminary data.</text>
</comment>
<dbReference type="EMBL" id="RJVI01000001">
    <property type="protein sequence ID" value="ROR34122.1"/>
    <property type="molecule type" value="Genomic_DNA"/>
</dbReference>
<dbReference type="AlphaFoldDB" id="A0A3N1Y940"/>
<dbReference type="OrthoDB" id="5296580at2"/>
<proteinExistence type="predicted"/>
<sequence length="178" mass="19460">MSRRVAGVLAAAAVLAAGCAPRADVADLERYVAEVRARPGGRIEPLPEVRPYETFAYRPEGLRDPFEPTVSRREPPAQVQASAGGGLQPDFNRPRELLEQYPLDALRMVGTLEQGGRTWALVRAPDGTLHRVTVGNHLGQNFGEIVEVSEERVQVREIVPDGLGGWQERMAALSLLTE</sequence>
<protein>
    <submittedName>
        <fullName evidence="1">Type IV pilus assembly protein PilP</fullName>
    </submittedName>
</protein>
<dbReference type="RefSeq" id="WP_123399036.1">
    <property type="nucleotide sequence ID" value="NZ_RJVI01000001.1"/>
</dbReference>
<dbReference type="PIRSF" id="PIRSF016481">
    <property type="entry name" value="Pilus_assembly_PilP"/>
    <property type="match status" value="1"/>
</dbReference>
<dbReference type="Proteomes" id="UP000276634">
    <property type="component" value="Unassembled WGS sequence"/>
</dbReference>
<name>A0A3N1Y940_9GAMM</name>
<dbReference type="Pfam" id="PF04351">
    <property type="entry name" value="PilP"/>
    <property type="match status" value="1"/>
</dbReference>
<reference evidence="1 2" key="1">
    <citation type="submission" date="2018-11" db="EMBL/GenBank/DDBJ databases">
        <title>Genomic Encyclopedia of Type Strains, Phase IV (KMG-IV): sequencing the most valuable type-strain genomes for metagenomic binning, comparative biology and taxonomic classification.</title>
        <authorList>
            <person name="Goeker M."/>
        </authorList>
    </citation>
    <scope>NUCLEOTIDE SEQUENCE [LARGE SCALE GENOMIC DNA]</scope>
    <source>
        <strain evidence="1 2">DSM 100275</strain>
    </source>
</reference>
<dbReference type="PROSITE" id="PS51257">
    <property type="entry name" value="PROKAR_LIPOPROTEIN"/>
    <property type="match status" value="1"/>
</dbReference>
<organism evidence="1 2">
    <name type="scientific">Inmirania thermothiophila</name>
    <dbReference type="NCBI Taxonomy" id="1750597"/>
    <lineage>
        <taxon>Bacteria</taxon>
        <taxon>Pseudomonadati</taxon>
        <taxon>Pseudomonadota</taxon>
        <taxon>Gammaproteobacteria</taxon>
        <taxon>Chromatiales</taxon>
        <taxon>Ectothiorhodospiraceae</taxon>
        <taxon>Inmirania</taxon>
    </lineage>
</organism>
<evidence type="ECO:0000313" key="1">
    <source>
        <dbReference type="EMBL" id="ROR34122.1"/>
    </source>
</evidence>
<dbReference type="InterPro" id="IPR007446">
    <property type="entry name" value="PilP"/>
</dbReference>
<accession>A0A3N1Y940</accession>
<gene>
    <name evidence="1" type="ORF">EDC57_0017</name>
</gene>
<keyword evidence="2" id="KW-1185">Reference proteome</keyword>
<evidence type="ECO:0000313" key="2">
    <source>
        <dbReference type="Proteomes" id="UP000276634"/>
    </source>
</evidence>
<dbReference type="Gene3D" id="2.30.30.830">
    <property type="match status" value="1"/>
</dbReference>